<feature type="signal peptide" evidence="8">
    <location>
        <begin position="1"/>
        <end position="31"/>
    </location>
</feature>
<evidence type="ECO:0000256" key="8">
    <source>
        <dbReference type="SAM" id="SignalP"/>
    </source>
</evidence>
<keyword evidence="2 8" id="KW-0732">Signal</keyword>
<proteinExistence type="inferred from homology"/>
<evidence type="ECO:0000256" key="7">
    <source>
        <dbReference type="SAM" id="MobiDB-lite"/>
    </source>
</evidence>
<evidence type="ECO:0000256" key="5">
    <source>
        <dbReference type="ARBA" id="ARBA00023237"/>
    </source>
</evidence>
<evidence type="ECO:0000256" key="6">
    <source>
        <dbReference type="RuleBase" id="RU003357"/>
    </source>
</evidence>
<dbReference type="PROSITE" id="PS01156">
    <property type="entry name" value="TONB_DEPENDENT_REC_2"/>
    <property type="match status" value="1"/>
</dbReference>
<evidence type="ECO:0000256" key="2">
    <source>
        <dbReference type="ARBA" id="ARBA00022729"/>
    </source>
</evidence>
<sequence length="1140" mass="125014">MRTQPTGYLRAAASPVALVMGAMLFAAPVQAQVQPQETPGEDATEVGEIVVTGIRASLASALTEKRRSNTIVDVINAEDIADFPDANLAESLQRIPGVSIDRENGEGNSISVRGLGGDFTRVRLNGLETLSTSGASNADGALRRDRGFQFNTFASELFNSLKVQKSADAQTDEGSLGATVDLISGRPFDFKERRLALTLQDAYYENGGTHNPRLALLASDRWTSKIGEFGLLGSVAYNERTQAIDSYSRQVGSFDYTYRGATFNNVGTNAAGDHQGFALPIGTNPATALPRVTNPEARNYLIGSNPTAYNLINGGATRGSLVRIPALATLNHRDVEQDRLGVTLSGQWRPTERTTINFDNLYSKMTQISTNYQIGPVGLNRNNTNGNRTTTAFSYQTYPTTSATNNSYANRRAAYANCTTQAATEFRDAIDCGQSLYGSTPIFTTAPGATNQNLAAGTGSFNPNNLDVYDYYNQPGSVGYVAHPQYLAMRGAFIGRPSVRLIDAGLSETGANANYLVLGNVDFRSAVDQGGYTTEFRQNSINIKHEFSDTFRMSLLVGDSKSTNDNTGLLVDFIRLDSGQGVAGNDYFVYDDRQGGDMPIMKFGFDVANPNSWDFVKGYSAIRNYRTITENGYQTAKADFVWDLNDDFTFKFGIGKRKFDFYYTRYERLISDTMNPSLLEGVRSGLAAATTVGQMGQLVSWGDGLNVPEGTPTSFFAPNLEAFKNRFGFDCDCINAWGDWRLSDLRNGGVNTFWVDEDSLSYYGQMDFRVPLFMGELRGNAGLRRAETKIDSRGRSPSGRPVENDNQYNDTLPSMNLVWELNDKLMLRFAAAKVMARPQMTALQPGVTAFTVPVGIGADPAQFDGSNAAITLGNTKLKPFRASNLDFNVEWYFARDAILSVAVFHKEIESFPQVVLREGKLSEIFNAEQIANLRAAYDGLTDVASDSRRAYIDQDLPFQVRQYNDAPGGKLDGFEIAYQQNFTFLPAPFDGFGIQANYTQIESELEYILDPARNLTGTAPFLGASPKSFNATIFYEVEKWSARVSSAYRAAYQTTYPLASGGCDPGVCDSPLINDFIGSEETLNVDASFTYKLTDNVTFTAEALNLTNQTDTRWAYQADPVVNNYGSTGRQYFVGARFVF</sequence>
<keyword evidence="11" id="KW-0675">Receptor</keyword>
<dbReference type="STRING" id="172043.RM53_03075"/>
<dbReference type="RefSeq" id="WP_039244240.1">
    <property type="nucleotide sequence ID" value="NZ_JWSY01000004.1"/>
</dbReference>
<dbReference type="InterPro" id="IPR000531">
    <property type="entry name" value="Beta-barrel_TonB"/>
</dbReference>
<comment type="subcellular location">
    <subcellularLocation>
        <location evidence="1 6">Cell outer membrane</location>
    </subcellularLocation>
</comment>
<evidence type="ECO:0000259" key="10">
    <source>
        <dbReference type="Pfam" id="PF07715"/>
    </source>
</evidence>
<accession>A0A0B4E1K3</accession>
<dbReference type="InterPro" id="IPR010917">
    <property type="entry name" value="TonB_rcpt_CS"/>
</dbReference>
<evidence type="ECO:0000256" key="4">
    <source>
        <dbReference type="ARBA" id="ARBA00023136"/>
    </source>
</evidence>
<dbReference type="Proteomes" id="UP000031166">
    <property type="component" value="Unassembled WGS sequence"/>
</dbReference>
<comment type="caution">
    <text evidence="11">The sequence shown here is derived from an EMBL/GenBank/DDBJ whole genome shotgun (WGS) entry which is preliminary data.</text>
</comment>
<dbReference type="Pfam" id="PF00593">
    <property type="entry name" value="TonB_dep_Rec_b-barrel"/>
    <property type="match status" value="1"/>
</dbReference>
<feature type="chain" id="PRO_5002087088" evidence="8">
    <location>
        <begin position="32"/>
        <end position="1140"/>
    </location>
</feature>
<dbReference type="Pfam" id="PF07715">
    <property type="entry name" value="Plug"/>
    <property type="match status" value="1"/>
</dbReference>
<dbReference type="InterPro" id="IPR036942">
    <property type="entry name" value="Beta-barrel_TonB_sf"/>
</dbReference>
<evidence type="ECO:0000259" key="9">
    <source>
        <dbReference type="Pfam" id="PF00593"/>
    </source>
</evidence>
<dbReference type="PANTHER" id="PTHR40980:SF3">
    <property type="entry name" value="TONB-DEPENDENT RECEPTOR-LIKE BETA-BARREL DOMAIN-CONTAINING PROTEIN"/>
    <property type="match status" value="1"/>
</dbReference>
<name>A0A0B4E1K3_9CAUL</name>
<feature type="domain" description="TonB-dependent receptor plug" evidence="10">
    <location>
        <begin position="65"/>
        <end position="178"/>
    </location>
</feature>
<keyword evidence="3 6" id="KW-0798">TonB box</keyword>
<protein>
    <submittedName>
        <fullName evidence="11">TonB-dependent receptor</fullName>
    </submittedName>
</protein>
<dbReference type="GO" id="GO:0009279">
    <property type="term" value="C:cell outer membrane"/>
    <property type="evidence" value="ECO:0007669"/>
    <property type="project" value="UniProtKB-SubCell"/>
</dbReference>
<evidence type="ECO:0000313" key="12">
    <source>
        <dbReference type="Proteomes" id="UP000031166"/>
    </source>
</evidence>
<dbReference type="EMBL" id="JWSY01000004">
    <property type="protein sequence ID" value="KIC60453.1"/>
    <property type="molecule type" value="Genomic_DNA"/>
</dbReference>
<comment type="similarity">
    <text evidence="6">Belongs to the TonB-dependent receptor family.</text>
</comment>
<evidence type="ECO:0000256" key="3">
    <source>
        <dbReference type="ARBA" id="ARBA00023077"/>
    </source>
</evidence>
<reference evidence="11 12" key="1">
    <citation type="submission" date="2014-12" db="EMBL/GenBank/DDBJ databases">
        <title>Genome sequencing of Brevundimonas nasdae TPW30.</title>
        <authorList>
            <person name="Tan P.W."/>
            <person name="Chan K.-G."/>
        </authorList>
    </citation>
    <scope>NUCLEOTIDE SEQUENCE [LARGE SCALE GENOMIC DNA]</scope>
    <source>
        <strain evidence="11 12">TPW30</strain>
    </source>
</reference>
<keyword evidence="5" id="KW-0998">Cell outer membrane</keyword>
<gene>
    <name evidence="11" type="ORF">RM53_03075</name>
</gene>
<dbReference type="PANTHER" id="PTHR40980">
    <property type="entry name" value="PLUG DOMAIN-CONTAINING PROTEIN"/>
    <property type="match status" value="1"/>
</dbReference>
<evidence type="ECO:0000313" key="11">
    <source>
        <dbReference type="EMBL" id="KIC60453.1"/>
    </source>
</evidence>
<feature type="domain" description="TonB-dependent receptor-like beta-barrel" evidence="9">
    <location>
        <begin position="579"/>
        <end position="1106"/>
    </location>
</feature>
<dbReference type="SUPFAM" id="SSF56935">
    <property type="entry name" value="Porins"/>
    <property type="match status" value="1"/>
</dbReference>
<organism evidence="11 12">
    <name type="scientific">Brevundimonas nasdae</name>
    <dbReference type="NCBI Taxonomy" id="172043"/>
    <lineage>
        <taxon>Bacteria</taxon>
        <taxon>Pseudomonadati</taxon>
        <taxon>Pseudomonadota</taxon>
        <taxon>Alphaproteobacteria</taxon>
        <taxon>Caulobacterales</taxon>
        <taxon>Caulobacteraceae</taxon>
        <taxon>Brevundimonas</taxon>
    </lineage>
</organism>
<keyword evidence="4 6" id="KW-0472">Membrane</keyword>
<dbReference type="Gene3D" id="2.170.130.10">
    <property type="entry name" value="TonB-dependent receptor, plug domain"/>
    <property type="match status" value="1"/>
</dbReference>
<dbReference type="InterPro" id="IPR012910">
    <property type="entry name" value="Plug_dom"/>
</dbReference>
<dbReference type="InterPro" id="IPR037066">
    <property type="entry name" value="Plug_dom_sf"/>
</dbReference>
<feature type="compositionally biased region" description="Basic and acidic residues" evidence="7">
    <location>
        <begin position="785"/>
        <end position="794"/>
    </location>
</feature>
<dbReference type="Gene3D" id="2.40.170.20">
    <property type="entry name" value="TonB-dependent receptor, beta-barrel domain"/>
    <property type="match status" value="1"/>
</dbReference>
<feature type="region of interest" description="Disordered" evidence="7">
    <location>
        <begin position="785"/>
        <end position="809"/>
    </location>
</feature>
<dbReference type="AlphaFoldDB" id="A0A0B4E1K3"/>
<evidence type="ECO:0000256" key="1">
    <source>
        <dbReference type="ARBA" id="ARBA00004442"/>
    </source>
</evidence>